<sequence precursor="true">MSVCRLAFTTLLISGLAALADEPKTAPLTAPSDWGGETIALPPGFAKDMTFEGVEHIRFAPGMMKPDSDTFFCYAFAFELKAEPKLTQATVQAEFLKYYRGLCTAVLNGAKSPVDPKEFTCTLEVIKPDKPTSTDNTDAIRYSGTIKWVEPFATRKPQTLKLEIRTWTQNDRNFLFACVSPQDTDKAIWKQLRKIRDDYVERQGADK</sequence>
<dbReference type="OrthoDB" id="215093at2"/>
<proteinExistence type="predicted"/>
<dbReference type="RefSeq" id="WP_077026406.1">
    <property type="nucleotide sequence ID" value="NZ_CP017641.1"/>
</dbReference>
<organism evidence="2 3">
    <name type="scientific">Fuerstiella marisgermanici</name>
    <dbReference type="NCBI Taxonomy" id="1891926"/>
    <lineage>
        <taxon>Bacteria</taxon>
        <taxon>Pseudomonadati</taxon>
        <taxon>Planctomycetota</taxon>
        <taxon>Planctomycetia</taxon>
        <taxon>Planctomycetales</taxon>
        <taxon>Planctomycetaceae</taxon>
        <taxon>Fuerstiella</taxon>
    </lineage>
</organism>
<feature type="signal peptide" evidence="1">
    <location>
        <begin position="1"/>
        <end position="20"/>
    </location>
</feature>
<dbReference type="KEGG" id="fmr:Fuma_04867"/>
<evidence type="ECO:0000313" key="3">
    <source>
        <dbReference type="Proteomes" id="UP000187735"/>
    </source>
</evidence>
<reference evidence="2 3" key="1">
    <citation type="journal article" date="2016" name="Front. Microbiol.">
        <title>Fuerstia marisgermanicae gen. nov., sp. nov., an Unusual Member of the Phylum Planctomycetes from the German Wadden Sea.</title>
        <authorList>
            <person name="Kohn T."/>
            <person name="Heuer A."/>
            <person name="Jogler M."/>
            <person name="Vollmers J."/>
            <person name="Boedeker C."/>
            <person name="Bunk B."/>
            <person name="Rast P."/>
            <person name="Borchert D."/>
            <person name="Glockner I."/>
            <person name="Freese H.M."/>
            <person name="Klenk H.P."/>
            <person name="Overmann J."/>
            <person name="Kaster A.K."/>
            <person name="Rohde M."/>
            <person name="Wiegand S."/>
            <person name="Jogler C."/>
        </authorList>
    </citation>
    <scope>NUCLEOTIDE SEQUENCE [LARGE SCALE GENOMIC DNA]</scope>
    <source>
        <strain evidence="2 3">NH11</strain>
    </source>
</reference>
<keyword evidence="3" id="KW-1185">Reference proteome</keyword>
<evidence type="ECO:0000313" key="2">
    <source>
        <dbReference type="EMBL" id="APZ95211.1"/>
    </source>
</evidence>
<dbReference type="Proteomes" id="UP000187735">
    <property type="component" value="Chromosome"/>
</dbReference>
<protein>
    <submittedName>
        <fullName evidence="2">Uncharacterized protein</fullName>
    </submittedName>
</protein>
<accession>A0A1P8WMF0</accession>
<keyword evidence="1" id="KW-0732">Signal</keyword>
<evidence type="ECO:0000256" key="1">
    <source>
        <dbReference type="SAM" id="SignalP"/>
    </source>
</evidence>
<gene>
    <name evidence="2" type="ORF">Fuma_04867</name>
</gene>
<dbReference type="AlphaFoldDB" id="A0A1P8WMF0"/>
<dbReference type="EMBL" id="CP017641">
    <property type="protein sequence ID" value="APZ95211.1"/>
    <property type="molecule type" value="Genomic_DNA"/>
</dbReference>
<feature type="chain" id="PRO_5012275526" evidence="1">
    <location>
        <begin position="21"/>
        <end position="207"/>
    </location>
</feature>
<name>A0A1P8WMF0_9PLAN</name>